<evidence type="ECO:0000313" key="2">
    <source>
        <dbReference type="EMBL" id="KAL2650899.1"/>
    </source>
</evidence>
<gene>
    <name evidence="2" type="ORF">R1flu_019027</name>
</gene>
<evidence type="ECO:0000313" key="3">
    <source>
        <dbReference type="Proteomes" id="UP001605036"/>
    </source>
</evidence>
<evidence type="ECO:0000256" key="1">
    <source>
        <dbReference type="SAM" id="MobiDB-lite"/>
    </source>
</evidence>
<comment type="caution">
    <text evidence="2">The sequence shown here is derived from an EMBL/GenBank/DDBJ whole genome shotgun (WGS) entry which is preliminary data.</text>
</comment>
<protein>
    <submittedName>
        <fullName evidence="2">Uncharacterized protein</fullName>
    </submittedName>
</protein>
<dbReference type="AlphaFoldDB" id="A0ABD1ZLD7"/>
<organism evidence="2 3">
    <name type="scientific">Riccia fluitans</name>
    <dbReference type="NCBI Taxonomy" id="41844"/>
    <lineage>
        <taxon>Eukaryota</taxon>
        <taxon>Viridiplantae</taxon>
        <taxon>Streptophyta</taxon>
        <taxon>Embryophyta</taxon>
        <taxon>Marchantiophyta</taxon>
        <taxon>Marchantiopsida</taxon>
        <taxon>Marchantiidae</taxon>
        <taxon>Marchantiales</taxon>
        <taxon>Ricciaceae</taxon>
        <taxon>Riccia</taxon>
    </lineage>
</organism>
<dbReference type="Proteomes" id="UP001605036">
    <property type="component" value="Unassembled WGS sequence"/>
</dbReference>
<keyword evidence="3" id="KW-1185">Reference proteome</keyword>
<feature type="compositionally biased region" description="Polar residues" evidence="1">
    <location>
        <begin position="146"/>
        <end position="157"/>
    </location>
</feature>
<feature type="region of interest" description="Disordered" evidence="1">
    <location>
        <begin position="130"/>
        <end position="158"/>
    </location>
</feature>
<dbReference type="EMBL" id="JBHFFA010000001">
    <property type="protein sequence ID" value="KAL2650899.1"/>
    <property type="molecule type" value="Genomic_DNA"/>
</dbReference>
<name>A0ABD1ZLD7_9MARC</name>
<accession>A0ABD1ZLD7</accession>
<sequence>MELEPTQLVPVVPFCHFYKKPGHSFHEDCPEYAQKFASYWNQHGQGGQRGGRPAPGCKMLISVLEDQLFGTPKDDEESVGDTPEVKVNTPRVESVRDQVNSARQTKSLGRKDELAVEVERVRQKIMSQQLISGSSVLGPEQDEPGGNNTPISQSSENPPVDMRAIRAFYVLLMIPI</sequence>
<reference evidence="2 3" key="1">
    <citation type="submission" date="2024-09" db="EMBL/GenBank/DDBJ databases">
        <title>Chromosome-scale assembly of Riccia fluitans.</title>
        <authorList>
            <person name="Paukszto L."/>
            <person name="Sawicki J."/>
            <person name="Karawczyk K."/>
            <person name="Piernik-Szablinska J."/>
            <person name="Szczecinska M."/>
            <person name="Mazdziarz M."/>
        </authorList>
    </citation>
    <scope>NUCLEOTIDE SEQUENCE [LARGE SCALE GENOMIC DNA]</scope>
    <source>
        <strain evidence="2">Rf_01</strain>
        <tissue evidence="2">Aerial parts of the thallus</tissue>
    </source>
</reference>
<proteinExistence type="predicted"/>